<dbReference type="SMART" id="SM01003">
    <property type="entry name" value="AlaDh_PNT_N"/>
    <property type="match status" value="1"/>
</dbReference>
<dbReference type="EC" id="1.5.1.7" evidence="3"/>
<dbReference type="InterPro" id="IPR007886">
    <property type="entry name" value="AlaDH/PNT_N"/>
</dbReference>
<evidence type="ECO:0000256" key="3">
    <source>
        <dbReference type="ARBA" id="ARBA00012847"/>
    </source>
</evidence>
<gene>
    <name evidence="14" type="ORF">SAMN05421818_11160</name>
</gene>
<evidence type="ECO:0000313" key="14">
    <source>
        <dbReference type="EMBL" id="SDH70425.1"/>
    </source>
</evidence>
<protein>
    <recommendedName>
        <fullName evidence="4">Saccharopine dehydrogenase [NAD(+), L-lysine-forming]</fullName>
        <ecNumber evidence="3">1.5.1.7</ecNumber>
    </recommendedName>
    <alternativeName>
        <fullName evidence="8">Lysine--2-oxoglutarate reductase</fullName>
    </alternativeName>
</protein>
<dbReference type="CDD" id="cd05199">
    <property type="entry name" value="SDH_like"/>
    <property type="match status" value="1"/>
</dbReference>
<dbReference type="InterPro" id="IPR051168">
    <property type="entry name" value="AASS"/>
</dbReference>
<dbReference type="PANTHER" id="PTHR11133:SF22">
    <property type="entry name" value="ALPHA-AMINOADIPIC SEMIALDEHYDE SYNTHASE, MITOCHONDRIAL"/>
    <property type="match status" value="1"/>
</dbReference>
<sequence length="402" mass="45926">MKIGIIKERKNPPDKRVVLCPNQVKKALDRYKDLTIKIERSDIRVFSDQQYEACGFELSDDMSDCDLLLGVKEIPVDALIPNKTYVFFSHTIKKQEHNRELLKACIEKNITLMDHETFVDGKNTRIIGFGRYAGIVGAYNTLRGFGLKYELFNLAKAETLLHKEDLIFRLKKQFFPPIKIVLTGQGKVAKGVMEILDGMKMKKVSVEHFLTQKYDRPVYTQIGVTDYYKRIDGTEGSKQDFYDNPELYTSDFEKFSQVADILMTGHFHKTGSPVILTKEMLNSPKNQIKLIGDISCDVDQGPIESTLRASTIAEPFYGYHPRQGEEVEFDHPAAITVMAIDNLPTELPKDASEGFGEVFVEEIMPAFFNGDKDQVLKRATIVKDKKLTERFDYLQDYVDGKE</sequence>
<name>A0A1G8EKG3_9FLAO</name>
<comment type="subunit">
    <text evidence="2">Monomer.</text>
</comment>
<feature type="active site" description="Proton donor" evidence="10">
    <location>
        <position position="90"/>
    </location>
</feature>
<evidence type="ECO:0000259" key="12">
    <source>
        <dbReference type="SMART" id="SM01002"/>
    </source>
</evidence>
<dbReference type="GO" id="GO:0004754">
    <property type="term" value="F:saccharopine dehydrogenase (NAD+, L-lysine-forming) activity"/>
    <property type="evidence" value="ECO:0007669"/>
    <property type="project" value="UniProtKB-EC"/>
</dbReference>
<feature type="active site" description="Proton acceptor" evidence="10">
    <location>
        <position position="72"/>
    </location>
</feature>
<evidence type="ECO:0000256" key="8">
    <source>
        <dbReference type="ARBA" id="ARBA00033228"/>
    </source>
</evidence>
<evidence type="ECO:0000256" key="4">
    <source>
        <dbReference type="ARBA" id="ARBA00021221"/>
    </source>
</evidence>
<dbReference type="PIRSF" id="PIRSF018250">
    <property type="entry name" value="Saccharopine_DH_Lys"/>
    <property type="match status" value="1"/>
</dbReference>
<evidence type="ECO:0000256" key="9">
    <source>
        <dbReference type="ARBA" id="ARBA00047860"/>
    </source>
</evidence>
<dbReference type="STRING" id="702745.SAMN05421818_11160"/>
<dbReference type="Pfam" id="PF05222">
    <property type="entry name" value="AlaDh_PNT_N"/>
    <property type="match status" value="1"/>
</dbReference>
<dbReference type="Proteomes" id="UP000243588">
    <property type="component" value="Unassembled WGS sequence"/>
</dbReference>
<comment type="catalytic activity">
    <reaction evidence="9">
        <text>L-saccharopine + NAD(+) + H2O = L-lysine + 2-oxoglutarate + NADH + H(+)</text>
        <dbReference type="Rhea" id="RHEA:12440"/>
        <dbReference type="ChEBI" id="CHEBI:15377"/>
        <dbReference type="ChEBI" id="CHEBI:15378"/>
        <dbReference type="ChEBI" id="CHEBI:16810"/>
        <dbReference type="ChEBI" id="CHEBI:32551"/>
        <dbReference type="ChEBI" id="CHEBI:57540"/>
        <dbReference type="ChEBI" id="CHEBI:57945"/>
        <dbReference type="ChEBI" id="CHEBI:57951"/>
        <dbReference type="EC" id="1.5.1.7"/>
    </reaction>
</comment>
<dbReference type="AlphaFoldDB" id="A0A1G8EKG3"/>
<evidence type="ECO:0000256" key="10">
    <source>
        <dbReference type="PIRSR" id="PIRSR018250-1"/>
    </source>
</evidence>
<dbReference type="SUPFAM" id="SSF52283">
    <property type="entry name" value="Formate/glycerate dehydrogenase catalytic domain-like"/>
    <property type="match status" value="1"/>
</dbReference>
<keyword evidence="7" id="KW-1015">Disulfide bond</keyword>
<feature type="binding site" evidence="11">
    <location>
        <position position="243"/>
    </location>
    <ligand>
        <name>NAD(+)</name>
        <dbReference type="ChEBI" id="CHEBI:57540"/>
    </ligand>
</feature>
<evidence type="ECO:0000256" key="6">
    <source>
        <dbReference type="ARBA" id="ARBA00023002"/>
    </source>
</evidence>
<accession>A0A1G8EKG3</accession>
<evidence type="ECO:0000256" key="7">
    <source>
        <dbReference type="ARBA" id="ARBA00023157"/>
    </source>
</evidence>
<evidence type="ECO:0000256" key="11">
    <source>
        <dbReference type="PIRSR" id="PIRSR018250-3"/>
    </source>
</evidence>
<evidence type="ECO:0000313" key="15">
    <source>
        <dbReference type="Proteomes" id="UP000243588"/>
    </source>
</evidence>
<comment type="pathway">
    <text evidence="1">Amino-acid biosynthesis; L-lysine biosynthesis via AAA pathway; L-lysine from L-alpha-aminoadipate (fungal route): step 3/3.</text>
</comment>
<evidence type="ECO:0000256" key="2">
    <source>
        <dbReference type="ARBA" id="ARBA00011245"/>
    </source>
</evidence>
<keyword evidence="6" id="KW-0560">Oxidoreductase</keyword>
<dbReference type="Gene3D" id="3.40.50.720">
    <property type="entry name" value="NAD(P)-binding Rossmann-like Domain"/>
    <property type="match status" value="2"/>
</dbReference>
<dbReference type="RefSeq" id="WP_090408469.1">
    <property type="nucleotide sequence ID" value="NZ_FNDQ01000011.1"/>
</dbReference>
<dbReference type="EMBL" id="FNDQ01000011">
    <property type="protein sequence ID" value="SDH70425.1"/>
    <property type="molecule type" value="Genomic_DNA"/>
</dbReference>
<proteinExistence type="predicted"/>
<keyword evidence="11" id="KW-0520">NAD</keyword>
<feature type="domain" description="Alanine dehydrogenase/pyridine nucleotide transhydrogenase NAD(H)-binding" evidence="12">
    <location>
        <begin position="168"/>
        <end position="339"/>
    </location>
</feature>
<dbReference type="InterPro" id="IPR007698">
    <property type="entry name" value="AlaDH/PNT_NAD(H)-bd"/>
</dbReference>
<dbReference type="PANTHER" id="PTHR11133">
    <property type="entry name" value="SACCHAROPINE DEHYDROGENASE"/>
    <property type="match status" value="1"/>
</dbReference>
<reference evidence="15" key="1">
    <citation type="submission" date="2016-10" db="EMBL/GenBank/DDBJ databases">
        <authorList>
            <person name="Varghese N."/>
            <person name="Submissions S."/>
        </authorList>
    </citation>
    <scope>NUCLEOTIDE SEQUENCE [LARGE SCALE GENOMIC DNA]</scope>
    <source>
        <strain evidence="15">DSM 23313</strain>
    </source>
</reference>
<feature type="domain" description="Alanine dehydrogenase/pyridine nucleotide transhydrogenase N-terminal" evidence="13">
    <location>
        <begin position="4"/>
        <end position="136"/>
    </location>
</feature>
<organism evidence="14 15">
    <name type="scientific">Myroides phaeus</name>
    <dbReference type="NCBI Taxonomy" id="702745"/>
    <lineage>
        <taxon>Bacteria</taxon>
        <taxon>Pseudomonadati</taxon>
        <taxon>Bacteroidota</taxon>
        <taxon>Flavobacteriia</taxon>
        <taxon>Flavobacteriales</taxon>
        <taxon>Flavobacteriaceae</taxon>
        <taxon>Myroides</taxon>
    </lineage>
</organism>
<evidence type="ECO:0000259" key="13">
    <source>
        <dbReference type="SMART" id="SM01003"/>
    </source>
</evidence>
<dbReference type="UniPathway" id="UPA00033">
    <property type="reaction ID" value="UER00034"/>
</dbReference>
<feature type="binding site" evidence="11">
    <location>
        <begin position="340"/>
        <end position="343"/>
    </location>
    <ligand>
        <name>NAD(+)</name>
        <dbReference type="ChEBI" id="CHEBI:57540"/>
    </ligand>
</feature>
<keyword evidence="15" id="KW-1185">Reference proteome</keyword>
<dbReference type="InterPro" id="IPR027281">
    <property type="entry name" value="Lys1"/>
</dbReference>
<evidence type="ECO:0000256" key="1">
    <source>
        <dbReference type="ARBA" id="ARBA00004884"/>
    </source>
</evidence>
<keyword evidence="5" id="KW-0028">Amino-acid biosynthesis</keyword>
<dbReference type="GO" id="GO:0019878">
    <property type="term" value="P:lysine biosynthetic process via aminoadipic acid"/>
    <property type="evidence" value="ECO:0007669"/>
    <property type="project" value="UniProtKB-UniPathway"/>
</dbReference>
<evidence type="ECO:0000256" key="5">
    <source>
        <dbReference type="ARBA" id="ARBA00022605"/>
    </source>
</evidence>
<dbReference type="SMART" id="SM01002">
    <property type="entry name" value="AlaDh_PNT_C"/>
    <property type="match status" value="1"/>
</dbReference>